<dbReference type="RefSeq" id="WP_381519323.1">
    <property type="nucleotide sequence ID" value="NZ_JBHULN010000002.1"/>
</dbReference>
<evidence type="ECO:0000256" key="1">
    <source>
        <dbReference type="SAM" id="Phobius"/>
    </source>
</evidence>
<organism evidence="2 3">
    <name type="scientific">Spirosoma soli</name>
    <dbReference type="NCBI Taxonomy" id="1770529"/>
    <lineage>
        <taxon>Bacteria</taxon>
        <taxon>Pseudomonadati</taxon>
        <taxon>Bacteroidota</taxon>
        <taxon>Cytophagia</taxon>
        <taxon>Cytophagales</taxon>
        <taxon>Cytophagaceae</taxon>
        <taxon>Spirosoma</taxon>
    </lineage>
</organism>
<name>A0ABW5LZN1_9BACT</name>
<proteinExistence type="predicted"/>
<accession>A0ABW5LZN1</accession>
<keyword evidence="3" id="KW-1185">Reference proteome</keyword>
<feature type="transmembrane region" description="Helical" evidence="1">
    <location>
        <begin position="12"/>
        <end position="31"/>
    </location>
</feature>
<evidence type="ECO:0008006" key="4">
    <source>
        <dbReference type="Google" id="ProtNLM"/>
    </source>
</evidence>
<reference evidence="3" key="1">
    <citation type="journal article" date="2019" name="Int. J. Syst. Evol. Microbiol.">
        <title>The Global Catalogue of Microorganisms (GCM) 10K type strain sequencing project: providing services to taxonomists for standard genome sequencing and annotation.</title>
        <authorList>
            <consortium name="The Broad Institute Genomics Platform"/>
            <consortium name="The Broad Institute Genome Sequencing Center for Infectious Disease"/>
            <person name="Wu L."/>
            <person name="Ma J."/>
        </authorList>
    </citation>
    <scope>NUCLEOTIDE SEQUENCE [LARGE SCALE GENOMIC DNA]</scope>
    <source>
        <strain evidence="3">KCTC 42805</strain>
    </source>
</reference>
<comment type="caution">
    <text evidence="2">The sequence shown here is derived from an EMBL/GenBank/DDBJ whole genome shotgun (WGS) entry which is preliminary data.</text>
</comment>
<sequence length="238" mass="28601">MQTSDYRDANTNLFWTVLLIALPVMAVRQFIKKDTEKLIQLGSVNDIVFESPFKRYFELEYYYLDKLRVSFVDIQDTRNKGRVRIFRRYYTVPILYSNEDTVRHKCAAWLGMCYEREVNNTKDELALKRYLLDFNRYVERSFSSTSNPKFIYLDKIGNTYDKDHYVEAIDKNGYYKNINQWGYRDESYRVLVPINEPFESRAKMATLYVLGALLLPIIYWLWLQTKKIKEEAIQEWIA</sequence>
<gene>
    <name evidence="2" type="ORF">ACFSUS_03820</name>
</gene>
<evidence type="ECO:0000313" key="2">
    <source>
        <dbReference type="EMBL" id="MFD2569746.1"/>
    </source>
</evidence>
<keyword evidence="1" id="KW-0472">Membrane</keyword>
<feature type="transmembrane region" description="Helical" evidence="1">
    <location>
        <begin position="205"/>
        <end position="223"/>
    </location>
</feature>
<evidence type="ECO:0000313" key="3">
    <source>
        <dbReference type="Proteomes" id="UP001597469"/>
    </source>
</evidence>
<dbReference type="Proteomes" id="UP001597469">
    <property type="component" value="Unassembled WGS sequence"/>
</dbReference>
<protein>
    <recommendedName>
        <fullName evidence="4">DUF1523 family protein</fullName>
    </recommendedName>
</protein>
<keyword evidence="1" id="KW-0812">Transmembrane</keyword>
<dbReference type="EMBL" id="JBHULN010000002">
    <property type="protein sequence ID" value="MFD2569746.1"/>
    <property type="molecule type" value="Genomic_DNA"/>
</dbReference>
<keyword evidence="1" id="KW-1133">Transmembrane helix</keyword>